<reference evidence="1" key="1">
    <citation type="submission" date="2019-10" db="EMBL/GenBank/DDBJ databases">
        <authorList>
            <consortium name="DOE Joint Genome Institute"/>
            <person name="Kuo A."/>
            <person name="Miyauchi S."/>
            <person name="Kiss E."/>
            <person name="Drula E."/>
            <person name="Kohler A."/>
            <person name="Sanchez-Garcia M."/>
            <person name="Andreopoulos B."/>
            <person name="Barry K.W."/>
            <person name="Bonito G."/>
            <person name="Buee M."/>
            <person name="Carver A."/>
            <person name="Chen C."/>
            <person name="Cichocki N."/>
            <person name="Clum A."/>
            <person name="Culley D."/>
            <person name="Crous P.W."/>
            <person name="Fauchery L."/>
            <person name="Girlanda M."/>
            <person name="Hayes R."/>
            <person name="Keri Z."/>
            <person name="Labutti K."/>
            <person name="Lipzen A."/>
            <person name="Lombard V."/>
            <person name="Magnuson J."/>
            <person name="Maillard F."/>
            <person name="Morin E."/>
            <person name="Murat C."/>
            <person name="Nolan M."/>
            <person name="Ohm R."/>
            <person name="Pangilinan J."/>
            <person name="Pereira M."/>
            <person name="Perotto S."/>
            <person name="Peter M."/>
            <person name="Riley R."/>
            <person name="Sitrit Y."/>
            <person name="Stielow B."/>
            <person name="Szollosi G."/>
            <person name="Zifcakova L."/>
            <person name="Stursova M."/>
            <person name="Spatafora J.W."/>
            <person name="Tedersoo L."/>
            <person name="Vaario L.-M."/>
            <person name="Yamada A."/>
            <person name="Yan M."/>
            <person name="Wang P."/>
            <person name="Xu J."/>
            <person name="Bruns T."/>
            <person name="Baldrian P."/>
            <person name="Vilgalys R."/>
            <person name="Henrissat B."/>
            <person name="Grigoriev I.V."/>
            <person name="Hibbett D."/>
            <person name="Nagy L.G."/>
            <person name="Martin F.M."/>
        </authorList>
    </citation>
    <scope>NUCLEOTIDE SEQUENCE</scope>
    <source>
        <strain evidence="1">P2</strain>
    </source>
</reference>
<sequence length="346" mass="38085">MHLVPTLMEQKVAVIFLTATLPVRLEELFRKAVNLPANHNLIRAQTNRPESVYIVKPFQASPPGEGVEQVGARLAAKLAELLEGEDRAIIFVRKKDHGDEIARRLYGCPFISSDMTDEKARTEAMKQWENGTTGGLLVGTSSLIQGLHYDHVRYVIFVGAPWGLIDLVQGAGRGGRDGKRAEVVVINCFDKSPNDPTPDDPQCEGEMGRWLIAQHCRRELISSTMDAVQVTCQSLEGALPCDNCQSRHPEVDNAWAYATSATTSATSKNTSLSAPPHTLQQQEDTTQLALPTLRPQAPKAQVIDHSVITTADRELLHSRTRSVFNSIVATSPTCAICWFLNLRDVL</sequence>
<accession>A0ACB6YXF2</accession>
<reference evidence="1" key="2">
    <citation type="journal article" date="2020" name="Nat. Commun.">
        <title>Large-scale genome sequencing of mycorrhizal fungi provides insights into the early evolution of symbiotic traits.</title>
        <authorList>
            <person name="Miyauchi S."/>
            <person name="Kiss E."/>
            <person name="Kuo A."/>
            <person name="Drula E."/>
            <person name="Kohler A."/>
            <person name="Sanchez-Garcia M."/>
            <person name="Morin E."/>
            <person name="Andreopoulos B."/>
            <person name="Barry K.W."/>
            <person name="Bonito G."/>
            <person name="Buee M."/>
            <person name="Carver A."/>
            <person name="Chen C."/>
            <person name="Cichocki N."/>
            <person name="Clum A."/>
            <person name="Culley D."/>
            <person name="Crous P.W."/>
            <person name="Fauchery L."/>
            <person name="Girlanda M."/>
            <person name="Hayes R.D."/>
            <person name="Keri Z."/>
            <person name="LaButti K."/>
            <person name="Lipzen A."/>
            <person name="Lombard V."/>
            <person name="Magnuson J."/>
            <person name="Maillard F."/>
            <person name="Murat C."/>
            <person name="Nolan M."/>
            <person name="Ohm R.A."/>
            <person name="Pangilinan J."/>
            <person name="Pereira M.F."/>
            <person name="Perotto S."/>
            <person name="Peter M."/>
            <person name="Pfister S."/>
            <person name="Riley R."/>
            <person name="Sitrit Y."/>
            <person name="Stielow J.B."/>
            <person name="Szollosi G."/>
            <person name="Zifcakova L."/>
            <person name="Stursova M."/>
            <person name="Spatafora J.W."/>
            <person name="Tedersoo L."/>
            <person name="Vaario L.M."/>
            <person name="Yamada A."/>
            <person name="Yan M."/>
            <person name="Wang P."/>
            <person name="Xu J."/>
            <person name="Bruns T."/>
            <person name="Baldrian P."/>
            <person name="Vilgalys R."/>
            <person name="Dunand C."/>
            <person name="Henrissat B."/>
            <person name="Grigoriev I.V."/>
            <person name="Hibbett D."/>
            <person name="Nagy L.G."/>
            <person name="Martin F.M."/>
        </authorList>
    </citation>
    <scope>NUCLEOTIDE SEQUENCE</scope>
    <source>
        <strain evidence="1">P2</strain>
    </source>
</reference>
<keyword evidence="2" id="KW-1185">Reference proteome</keyword>
<organism evidence="1 2">
    <name type="scientific">Thelephora ganbajun</name>
    <name type="common">Ganba fungus</name>
    <dbReference type="NCBI Taxonomy" id="370292"/>
    <lineage>
        <taxon>Eukaryota</taxon>
        <taxon>Fungi</taxon>
        <taxon>Dikarya</taxon>
        <taxon>Basidiomycota</taxon>
        <taxon>Agaricomycotina</taxon>
        <taxon>Agaricomycetes</taxon>
        <taxon>Thelephorales</taxon>
        <taxon>Thelephoraceae</taxon>
        <taxon>Thelephora</taxon>
    </lineage>
</organism>
<comment type="caution">
    <text evidence="1">The sequence shown here is derived from an EMBL/GenBank/DDBJ whole genome shotgun (WGS) entry which is preliminary data.</text>
</comment>
<gene>
    <name evidence="1" type="ORF">BDM02DRAFT_318171</name>
</gene>
<evidence type="ECO:0000313" key="1">
    <source>
        <dbReference type="EMBL" id="KAF9641868.1"/>
    </source>
</evidence>
<name>A0ACB6YXF2_THEGA</name>
<evidence type="ECO:0000313" key="2">
    <source>
        <dbReference type="Proteomes" id="UP000886501"/>
    </source>
</evidence>
<dbReference type="EMBL" id="MU119044">
    <property type="protein sequence ID" value="KAF9641868.1"/>
    <property type="molecule type" value="Genomic_DNA"/>
</dbReference>
<dbReference type="Proteomes" id="UP000886501">
    <property type="component" value="Unassembled WGS sequence"/>
</dbReference>
<keyword evidence="1" id="KW-0378">Hydrolase</keyword>
<protein>
    <submittedName>
        <fullName evidence="1">P-loop containing nucleoside triphosphate hydrolase protein</fullName>
    </submittedName>
</protein>
<proteinExistence type="predicted"/>